<gene>
    <name evidence="2" type="ORF">AB5L97_04420</name>
</gene>
<dbReference type="EMBL" id="CP163302">
    <property type="protein sequence ID" value="XDP46264.1"/>
    <property type="molecule type" value="Genomic_DNA"/>
</dbReference>
<dbReference type="RefSeq" id="WP_369046613.1">
    <property type="nucleotide sequence ID" value="NZ_CP163302.1"/>
</dbReference>
<evidence type="ECO:0000313" key="2">
    <source>
        <dbReference type="EMBL" id="XDP46264.1"/>
    </source>
</evidence>
<accession>A0AB39L5S5</accession>
<protein>
    <submittedName>
        <fullName evidence="2">Uncharacterized protein</fullName>
    </submittedName>
</protein>
<dbReference type="AlphaFoldDB" id="A0AB39L5S5"/>
<dbReference type="KEGG" id="spue:AB5L97_04420"/>
<keyword evidence="1" id="KW-0472">Membrane</keyword>
<organism evidence="2">
    <name type="scientific">Sinomonas puerhi</name>
    <dbReference type="NCBI Taxonomy" id="3238584"/>
    <lineage>
        <taxon>Bacteria</taxon>
        <taxon>Bacillati</taxon>
        <taxon>Actinomycetota</taxon>
        <taxon>Actinomycetes</taxon>
        <taxon>Micrococcales</taxon>
        <taxon>Micrococcaceae</taxon>
        <taxon>Sinomonas</taxon>
    </lineage>
</organism>
<evidence type="ECO:0000256" key="1">
    <source>
        <dbReference type="SAM" id="Phobius"/>
    </source>
</evidence>
<feature type="transmembrane region" description="Helical" evidence="1">
    <location>
        <begin position="71"/>
        <end position="94"/>
    </location>
</feature>
<feature type="transmembrane region" description="Helical" evidence="1">
    <location>
        <begin position="106"/>
        <end position="128"/>
    </location>
</feature>
<feature type="transmembrane region" description="Helical" evidence="1">
    <location>
        <begin position="44"/>
        <end position="64"/>
    </location>
</feature>
<keyword evidence="1" id="KW-0812">Transmembrane</keyword>
<sequence>MRKAFLAVSALLFLDTIVQLYLAAFGTFALDLIPNHASFDYHAFNGQVVLRSLALLTILVAALAKAGKNTIWLTVGIFLLTWVQLLVFIVGGMLTGAGPDNPSIPGAWAVATHAVTGLLIIFSCYWLLLRARRLDRTGSVTRPEKVSAQAPAA</sequence>
<reference evidence="2" key="1">
    <citation type="submission" date="2024-07" db="EMBL/GenBank/DDBJ databases">
        <authorList>
            <person name="fu j."/>
        </authorList>
    </citation>
    <scope>NUCLEOTIDE SEQUENCE</scope>
    <source>
        <strain evidence="2">P10A9</strain>
    </source>
</reference>
<proteinExistence type="predicted"/>
<name>A0AB39L5S5_9MICC</name>
<keyword evidence="1" id="KW-1133">Transmembrane helix</keyword>